<evidence type="ECO:0000256" key="2">
    <source>
        <dbReference type="ARBA" id="ARBA00023235"/>
    </source>
</evidence>
<dbReference type="SUPFAM" id="SSF53681">
    <property type="entry name" value="Aspartate/glutamate racemase"/>
    <property type="match status" value="2"/>
</dbReference>
<evidence type="ECO:0000256" key="1">
    <source>
        <dbReference type="ARBA" id="ARBA00007847"/>
    </source>
</evidence>
<dbReference type="PANTHER" id="PTHR21198:SF7">
    <property type="entry name" value="ASPARTATE-GLUTAMATE RACEMASE FAMILY"/>
    <property type="match status" value="1"/>
</dbReference>
<keyword evidence="4" id="KW-1185">Reference proteome</keyword>
<dbReference type="InterPro" id="IPR004380">
    <property type="entry name" value="Asp_race"/>
</dbReference>
<dbReference type="GO" id="GO:0016853">
    <property type="term" value="F:isomerase activity"/>
    <property type="evidence" value="ECO:0007669"/>
    <property type="project" value="UniProtKB-KW"/>
</dbReference>
<gene>
    <name evidence="3" type="ORF">RM706_05770</name>
</gene>
<protein>
    <submittedName>
        <fullName evidence="3">Amino acid racemase</fullName>
        <ecNumber evidence="3">5.1.1.-</ecNumber>
    </submittedName>
</protein>
<dbReference type="PANTHER" id="PTHR21198">
    <property type="entry name" value="GLUTAMATE RACEMASE"/>
    <property type="match status" value="1"/>
</dbReference>
<proteinExistence type="inferred from homology"/>
<sequence>MKTIGLIGGMSWESSKVYYEYLNKLVQQKLGGSHSAKIIMSSVDFSEIEKYSFEDNWDAIGELMAIHAAKLEKAGADMIVLCTNTIHLVSNAIKDAITMPFLHIADATGRAIEEQGLQKIALLGTQFTMEKDFYTRILEDQYGLEVIIPELEDRVFLQDIIYNELVKGKFTTDAKEKCLNIISKLQNQGVEGVILGCTELPILIPDKEVALPTFNTTLVHSQMAIDFALN</sequence>
<organism evidence="3 4">
    <name type="scientific">Croceitalea rosinachiae</name>
    <dbReference type="NCBI Taxonomy" id="3075596"/>
    <lineage>
        <taxon>Bacteria</taxon>
        <taxon>Pseudomonadati</taxon>
        <taxon>Bacteroidota</taxon>
        <taxon>Flavobacteriia</taxon>
        <taxon>Flavobacteriales</taxon>
        <taxon>Flavobacteriaceae</taxon>
        <taxon>Croceitalea</taxon>
    </lineage>
</organism>
<dbReference type="EMBL" id="JAVRHR010000001">
    <property type="protein sequence ID" value="MDT0606525.1"/>
    <property type="molecule type" value="Genomic_DNA"/>
</dbReference>
<comment type="similarity">
    <text evidence="1">Belongs to the aspartate/glutamate racemases family.</text>
</comment>
<dbReference type="Proteomes" id="UP001255246">
    <property type="component" value="Unassembled WGS sequence"/>
</dbReference>
<dbReference type="InterPro" id="IPR033134">
    <property type="entry name" value="Asp/Glu_racemase_AS_2"/>
</dbReference>
<dbReference type="InterPro" id="IPR001920">
    <property type="entry name" value="Asp/Glu_race"/>
</dbReference>
<dbReference type="Gene3D" id="3.40.50.1860">
    <property type="match status" value="2"/>
</dbReference>
<dbReference type="Pfam" id="PF01177">
    <property type="entry name" value="Asp_Glu_race"/>
    <property type="match status" value="1"/>
</dbReference>
<evidence type="ECO:0000313" key="4">
    <source>
        <dbReference type="Proteomes" id="UP001255246"/>
    </source>
</evidence>
<evidence type="ECO:0000313" key="3">
    <source>
        <dbReference type="EMBL" id="MDT0606525.1"/>
    </source>
</evidence>
<dbReference type="EC" id="5.1.1.-" evidence="3"/>
<comment type="caution">
    <text evidence="3">The sequence shown here is derived from an EMBL/GenBank/DDBJ whole genome shotgun (WGS) entry which is preliminary data.</text>
</comment>
<dbReference type="PROSITE" id="PS00924">
    <property type="entry name" value="ASP_GLU_RACEMASE_2"/>
    <property type="match status" value="1"/>
</dbReference>
<dbReference type="RefSeq" id="WP_311350077.1">
    <property type="nucleotide sequence ID" value="NZ_JAVRHR010000001.1"/>
</dbReference>
<keyword evidence="2 3" id="KW-0413">Isomerase</keyword>
<accession>A0ABU3A9F7</accession>
<name>A0ABU3A9F7_9FLAO</name>
<dbReference type="InterPro" id="IPR015942">
    <property type="entry name" value="Asp/Glu/hydantoin_racemase"/>
</dbReference>
<dbReference type="NCBIfam" id="TIGR00035">
    <property type="entry name" value="asp_race"/>
    <property type="match status" value="1"/>
</dbReference>
<reference evidence="3 4" key="1">
    <citation type="submission" date="2023-09" db="EMBL/GenBank/DDBJ databases">
        <authorList>
            <person name="Rey-Velasco X."/>
        </authorList>
    </citation>
    <scope>NUCLEOTIDE SEQUENCE [LARGE SCALE GENOMIC DNA]</scope>
    <source>
        <strain evidence="3 4">F388</strain>
    </source>
</reference>